<keyword evidence="1" id="KW-0175">Coiled coil</keyword>
<dbReference type="SUPFAM" id="SSF81593">
    <property type="entry name" value="Nucleotidyltransferase substrate binding subunit/domain"/>
    <property type="match status" value="1"/>
</dbReference>
<dbReference type="EMBL" id="OBEI01000011">
    <property type="protein sequence ID" value="SNZ10649.1"/>
    <property type="molecule type" value="Genomic_DNA"/>
</dbReference>
<dbReference type="OrthoDB" id="13547at2"/>
<evidence type="ECO:0000313" key="3">
    <source>
        <dbReference type="EMBL" id="SNZ10649.1"/>
    </source>
</evidence>
<dbReference type="GO" id="GO:0004540">
    <property type="term" value="F:RNA nuclease activity"/>
    <property type="evidence" value="ECO:0007669"/>
    <property type="project" value="InterPro"/>
</dbReference>
<dbReference type="Proteomes" id="UP000219036">
    <property type="component" value="Unassembled WGS sequence"/>
</dbReference>
<dbReference type="PROSITE" id="PS50132">
    <property type="entry name" value="RGS"/>
    <property type="match status" value="1"/>
</dbReference>
<evidence type="ECO:0000259" key="2">
    <source>
        <dbReference type="PROSITE" id="PS50132"/>
    </source>
</evidence>
<evidence type="ECO:0000313" key="4">
    <source>
        <dbReference type="Proteomes" id="UP000219036"/>
    </source>
</evidence>
<reference evidence="4" key="1">
    <citation type="submission" date="2017-09" db="EMBL/GenBank/DDBJ databases">
        <authorList>
            <person name="Varghese N."/>
            <person name="Submissions S."/>
        </authorList>
    </citation>
    <scope>NUCLEOTIDE SEQUENCE [LARGE SCALE GENOMIC DNA]</scope>
    <source>
        <strain evidence="4">DSM 15103</strain>
    </source>
</reference>
<gene>
    <name evidence="3" type="ORF">SAMN06265182_1913</name>
</gene>
<proteinExistence type="predicted"/>
<feature type="coiled-coil region" evidence="1">
    <location>
        <begin position="1"/>
        <end position="28"/>
    </location>
</feature>
<sequence>MNFIKENLEIAKIHLDRLKNAKEEIIEKNLIENLDIDDFEIVKVLDTFIFRFIKLQDYLGQKLFRRFLEIIGEYYENMSFLDVLDRLEKLEIISSADRWMEIRKLRNKLTHEYPDEIEEMKLELTEALNAIPEIELTLQKIEDYLKEKNLI</sequence>
<dbReference type="InterPro" id="IPR016137">
    <property type="entry name" value="RGS"/>
</dbReference>
<accession>A0A285NMF2</accession>
<protein>
    <recommendedName>
        <fullName evidence="2">RGS domain-containing protein</fullName>
    </recommendedName>
</protein>
<name>A0A285NMF2_9AQUI</name>
<dbReference type="GO" id="GO:0110001">
    <property type="term" value="C:toxin-antitoxin complex"/>
    <property type="evidence" value="ECO:0007669"/>
    <property type="project" value="InterPro"/>
</dbReference>
<dbReference type="AlphaFoldDB" id="A0A285NMF2"/>
<dbReference type="Gene3D" id="1.20.120.330">
    <property type="entry name" value="Nucleotidyltransferases domain 2"/>
    <property type="match status" value="1"/>
</dbReference>
<feature type="domain" description="RGS" evidence="2">
    <location>
        <begin position="55"/>
        <end position="91"/>
    </location>
</feature>
<organism evidence="3 4">
    <name type="scientific">Persephonella hydrogeniphila</name>
    <dbReference type="NCBI Taxonomy" id="198703"/>
    <lineage>
        <taxon>Bacteria</taxon>
        <taxon>Pseudomonadati</taxon>
        <taxon>Aquificota</taxon>
        <taxon>Aquificia</taxon>
        <taxon>Aquificales</taxon>
        <taxon>Hydrogenothermaceae</taxon>
        <taxon>Persephonella</taxon>
    </lineage>
</organism>
<evidence type="ECO:0000256" key="1">
    <source>
        <dbReference type="SAM" id="Coils"/>
    </source>
</evidence>
<dbReference type="RefSeq" id="WP_097001062.1">
    <property type="nucleotide sequence ID" value="NZ_OBEI01000011.1"/>
</dbReference>
<dbReference type="GO" id="GO:0016787">
    <property type="term" value="F:hydrolase activity"/>
    <property type="evidence" value="ECO:0007669"/>
    <property type="project" value="UniProtKB-KW"/>
</dbReference>
<keyword evidence="4" id="KW-1185">Reference proteome</keyword>